<dbReference type="InterPro" id="IPR036249">
    <property type="entry name" value="Thioredoxin-like_sf"/>
</dbReference>
<dbReference type="SUPFAM" id="SSF52833">
    <property type="entry name" value="Thioredoxin-like"/>
    <property type="match status" value="1"/>
</dbReference>
<dbReference type="Proteomes" id="UP000060699">
    <property type="component" value="Chromosome"/>
</dbReference>
<evidence type="ECO:0000313" key="1">
    <source>
        <dbReference type="EMBL" id="ALV08689.1"/>
    </source>
</evidence>
<sequence length="358" mass="38782">MTRTITTLVAGLLVAGGLAGIGPRLAAGELSSWSQPATAQAPLVALSGATGWLNAPVLRPEDLRGKVVLVDFWTYSCINCLRTLPYVKAWAEKYKSSGLVVIGVHTPEFAFEKMPSNVKQAVDQLGIDYPVALDASNAVWDAFGNRAWPALYFVDRNGQLRQRQYGEGRYAEAEQLIQRLLKEAGAAAVPTGLVTPQGAGTQAAPSGMRAGSEETYLGIARAEGFVSAGGGYRFAKDHAWPVTTGLRSNEWTLAGTWTNEAEYVLGRQPGARLLYRFRARDLHLVMGTEGQAPVRFRVRIDGKPPGDDHGSDVDAQGFGTVTSHRLYQLVRQKGSPVERTFELEVLEPGLRAYAFTFG</sequence>
<dbReference type="STRING" id="76731.RD2015_4243"/>
<reference evidence="1 2" key="1">
    <citation type="submission" date="2015-12" db="EMBL/GenBank/DDBJ databases">
        <title>Complete genome of Roseateles depolymerans KCTC 42856.</title>
        <authorList>
            <person name="Kim K.M."/>
        </authorList>
    </citation>
    <scope>NUCLEOTIDE SEQUENCE [LARGE SCALE GENOMIC DNA]</scope>
    <source>
        <strain evidence="1 2">KCTC 42856</strain>
    </source>
</reference>
<organism evidence="1 2">
    <name type="scientific">Roseateles depolymerans</name>
    <dbReference type="NCBI Taxonomy" id="76731"/>
    <lineage>
        <taxon>Bacteria</taxon>
        <taxon>Pseudomonadati</taxon>
        <taxon>Pseudomonadota</taxon>
        <taxon>Betaproteobacteria</taxon>
        <taxon>Burkholderiales</taxon>
        <taxon>Sphaerotilaceae</taxon>
        <taxon>Roseateles</taxon>
    </lineage>
</organism>
<proteinExistence type="predicted"/>
<dbReference type="Gene3D" id="2.60.120.260">
    <property type="entry name" value="Galactose-binding domain-like"/>
    <property type="match status" value="1"/>
</dbReference>
<protein>
    <submittedName>
        <fullName evidence="1">Thioredoxin-like domain-containing protein</fullName>
    </submittedName>
</protein>
<dbReference type="AlphaFoldDB" id="A0A0U2U9Z5"/>
<dbReference type="Gene3D" id="3.40.30.10">
    <property type="entry name" value="Glutaredoxin"/>
    <property type="match status" value="1"/>
</dbReference>
<dbReference type="PATRIC" id="fig|76731.3.peg.4348"/>
<gene>
    <name evidence="1" type="ORF">RD2015_4243</name>
</gene>
<dbReference type="PANTHER" id="PTHR42852">
    <property type="entry name" value="THIOL:DISULFIDE INTERCHANGE PROTEIN DSBE"/>
    <property type="match status" value="1"/>
</dbReference>
<dbReference type="InterPro" id="IPR013740">
    <property type="entry name" value="Redoxin"/>
</dbReference>
<accession>A0A0U2U9Z5</accession>
<name>A0A0U2U9Z5_9BURK</name>
<keyword evidence="2" id="KW-1185">Reference proteome</keyword>
<dbReference type="PANTHER" id="PTHR42852:SF13">
    <property type="entry name" value="PROTEIN DIPZ"/>
    <property type="match status" value="1"/>
</dbReference>
<dbReference type="Pfam" id="PF08534">
    <property type="entry name" value="Redoxin"/>
    <property type="match status" value="1"/>
</dbReference>
<dbReference type="PROSITE" id="PS51352">
    <property type="entry name" value="THIOREDOXIN_2"/>
    <property type="match status" value="1"/>
</dbReference>
<dbReference type="InterPro" id="IPR041017">
    <property type="entry name" value="Thioredoxin_10"/>
</dbReference>
<dbReference type="GO" id="GO:0016491">
    <property type="term" value="F:oxidoreductase activity"/>
    <property type="evidence" value="ECO:0007669"/>
    <property type="project" value="InterPro"/>
</dbReference>
<evidence type="ECO:0000313" key="2">
    <source>
        <dbReference type="Proteomes" id="UP000060699"/>
    </source>
</evidence>
<dbReference type="KEGG" id="rdp:RD2015_4243"/>
<dbReference type="EMBL" id="CP013729">
    <property type="protein sequence ID" value="ALV08689.1"/>
    <property type="molecule type" value="Genomic_DNA"/>
</dbReference>
<dbReference type="OrthoDB" id="9811352at2"/>
<dbReference type="InterPro" id="IPR013766">
    <property type="entry name" value="Thioredoxin_domain"/>
</dbReference>
<dbReference type="InterPro" id="IPR050553">
    <property type="entry name" value="Thioredoxin_ResA/DsbE_sf"/>
</dbReference>
<dbReference type="Pfam" id="PF17991">
    <property type="entry name" value="Thioredoxin_10"/>
    <property type="match status" value="1"/>
</dbReference>
<dbReference type="RefSeq" id="WP_083525863.1">
    <property type="nucleotide sequence ID" value="NZ_CP013729.1"/>
</dbReference>